<proteinExistence type="predicted"/>
<dbReference type="OrthoDB" id="9786084at2"/>
<evidence type="ECO:0008006" key="3">
    <source>
        <dbReference type="Google" id="ProtNLM"/>
    </source>
</evidence>
<dbReference type="RefSeq" id="WP_134083594.1">
    <property type="nucleotide sequence ID" value="NZ_SOQX01000004.1"/>
</dbReference>
<keyword evidence="2" id="KW-1185">Reference proteome</keyword>
<dbReference type="InterPro" id="IPR029063">
    <property type="entry name" value="SAM-dependent_MTases_sf"/>
</dbReference>
<evidence type="ECO:0000313" key="2">
    <source>
        <dbReference type="Proteomes" id="UP000294914"/>
    </source>
</evidence>
<dbReference type="PANTHER" id="PTHR37211">
    <property type="entry name" value="EXPRESSED PROTEIN"/>
    <property type="match status" value="1"/>
</dbReference>
<name>A0A4R8ILL3_9GAMM</name>
<dbReference type="EMBL" id="SOQX01000004">
    <property type="protein sequence ID" value="TDY01014.1"/>
    <property type="molecule type" value="Genomic_DNA"/>
</dbReference>
<dbReference type="Gene3D" id="2.20.25.110">
    <property type="entry name" value="S-adenosyl-L-methionine-dependent methyltransferases"/>
    <property type="match status" value="1"/>
</dbReference>
<dbReference type="Gene3D" id="3.40.50.150">
    <property type="entry name" value="Vaccinia Virus protein VP39"/>
    <property type="match status" value="1"/>
</dbReference>
<comment type="caution">
    <text evidence="1">The sequence shown here is derived from an EMBL/GenBank/DDBJ whole genome shotgun (WGS) entry which is preliminary data.</text>
</comment>
<sequence length="280" mass="32534">MAKQQAGNKPTMADQADRHVLYQKSVQAPEAEVAFFDQVFPELRGRKALTMKEDFCGTAYLAAEWCKSDPQRTAIGVDYDEETVEWGRKHNIEAEGGDLADRITLHIDDVRNVTEPKVDIVCAFNFSYCLFEKRNELIDYFKKARESLVDDGLLILDLFGGTECEDVVEEETEIEDEPATYIWEHVAFNPIDHHMKCAIHFEFDDGSRMQNAFTYEWRLWAIPEVRELLEEAGFSKSRVYWEKYEDSDDDDDELEGTGEYEEVTEVENQESWMIYIVAEK</sequence>
<dbReference type="PANTHER" id="PTHR37211:SF1">
    <property type="entry name" value="EXPRESSED PROTEIN"/>
    <property type="match status" value="1"/>
</dbReference>
<organism evidence="1 2">
    <name type="scientific">Thiohalophilus thiocyanatoxydans</name>
    <dbReference type="NCBI Taxonomy" id="381308"/>
    <lineage>
        <taxon>Bacteria</taxon>
        <taxon>Pseudomonadati</taxon>
        <taxon>Pseudomonadota</taxon>
        <taxon>Gammaproteobacteria</taxon>
        <taxon>Thiohalomonadales</taxon>
        <taxon>Thiohalophilaceae</taxon>
        <taxon>Thiohalophilus</taxon>
    </lineage>
</organism>
<protein>
    <recommendedName>
        <fullName evidence="3">Methyltransferase family protein</fullName>
    </recommendedName>
</protein>
<gene>
    <name evidence="1" type="ORF">EDC23_1760</name>
</gene>
<dbReference type="SUPFAM" id="SSF53335">
    <property type="entry name" value="S-adenosyl-L-methionine-dependent methyltransferases"/>
    <property type="match status" value="1"/>
</dbReference>
<reference evidence="1 2" key="1">
    <citation type="submission" date="2019-03" db="EMBL/GenBank/DDBJ databases">
        <title>Genomic Encyclopedia of Type Strains, Phase IV (KMG-IV): sequencing the most valuable type-strain genomes for metagenomic binning, comparative biology and taxonomic classification.</title>
        <authorList>
            <person name="Goeker M."/>
        </authorList>
    </citation>
    <scope>NUCLEOTIDE SEQUENCE [LARGE SCALE GENOMIC DNA]</scope>
    <source>
        <strain evidence="1 2">DSM 16326</strain>
    </source>
</reference>
<evidence type="ECO:0000313" key="1">
    <source>
        <dbReference type="EMBL" id="TDY01014.1"/>
    </source>
</evidence>
<dbReference type="Proteomes" id="UP000294914">
    <property type="component" value="Unassembled WGS sequence"/>
</dbReference>
<accession>A0A4R8ILL3</accession>
<dbReference type="AlphaFoldDB" id="A0A4R8ILL3"/>